<dbReference type="InterPro" id="IPR052162">
    <property type="entry name" value="Sensor_kinase/Photoreceptor"/>
</dbReference>
<evidence type="ECO:0000256" key="6">
    <source>
        <dbReference type="SAM" id="MobiDB-lite"/>
    </source>
</evidence>
<dbReference type="EC" id="2.7.13.3" evidence="2"/>
<gene>
    <name evidence="8" type="ORF">FS320_37755</name>
</gene>
<dbReference type="SMART" id="SM00086">
    <property type="entry name" value="PAC"/>
    <property type="match status" value="4"/>
</dbReference>
<evidence type="ECO:0000256" key="1">
    <source>
        <dbReference type="ARBA" id="ARBA00000085"/>
    </source>
</evidence>
<dbReference type="PANTHER" id="PTHR43304">
    <property type="entry name" value="PHYTOCHROME-LIKE PROTEIN CPH1"/>
    <property type="match status" value="1"/>
</dbReference>
<dbReference type="InterPro" id="IPR000700">
    <property type="entry name" value="PAS-assoc_C"/>
</dbReference>
<dbReference type="InterPro" id="IPR000014">
    <property type="entry name" value="PAS"/>
</dbReference>
<dbReference type="CDD" id="cd00130">
    <property type="entry name" value="PAS"/>
    <property type="match status" value="4"/>
</dbReference>
<evidence type="ECO:0000313" key="9">
    <source>
        <dbReference type="Proteomes" id="UP000403266"/>
    </source>
</evidence>
<name>A0A5N7MUM3_9HYPH</name>
<dbReference type="Pfam" id="PF08447">
    <property type="entry name" value="PAS_3"/>
    <property type="match status" value="4"/>
</dbReference>
<comment type="catalytic activity">
    <reaction evidence="1">
        <text>ATP + protein L-histidine = ADP + protein N-phospho-L-histidine.</text>
        <dbReference type="EC" id="2.7.13.3"/>
    </reaction>
</comment>
<dbReference type="Gene3D" id="3.30.450.20">
    <property type="entry name" value="PAS domain"/>
    <property type="match status" value="4"/>
</dbReference>
<dbReference type="GO" id="GO:0004673">
    <property type="term" value="F:protein histidine kinase activity"/>
    <property type="evidence" value="ECO:0007669"/>
    <property type="project" value="UniProtKB-EC"/>
</dbReference>
<sequence length="517" mass="58406">MKPMENAAQTHDGPDPINHGRAQPPFGYWEWDCNTGDVTWSDGLFRVLGLEPGSVAASYDLFLGMVHPEDRARSAAAGQVLADRSQYIDSEFRIVQPQGTVRWVASKGEVFQDPAGKASWAAGMLIDITNIREAQSELSAREERYRALALASSIGEWRATSQGDAIEAQSWANYTGRPVNDCTGRGWLAAIHPKDVDAVGATWDEAVRIGSYFEMSFRLQHRSGQYRWVLCKAVPIKPQDGPVREWVGTAEDIHAKREMEELLRIHEERLRLARFEGPMATWDFNLETGQITRSDNAQEILGVGSETVEEFQSSIHPDDRAKIEALVRATRHSGRAFSSQYRRIGKDGSVIWLRSRVRVVPAAYGGADHVIGITFNMKLQKEAEFEIQETKRTLWELDARHRALMKAAGDFVWTVSPDGRVSDVPEWRALTGQGIDQVQGWGWLNALHPADRERIRETVQRIMDTRLGSSYEYRVRDRTGEYHWFRSSISPVLNEEGVKRHRDLRDKATSSFTTAQA</sequence>
<dbReference type="SMART" id="SM00091">
    <property type="entry name" value="PAS"/>
    <property type="match status" value="4"/>
</dbReference>
<evidence type="ECO:0000256" key="4">
    <source>
        <dbReference type="ARBA" id="ARBA00022679"/>
    </source>
</evidence>
<protein>
    <recommendedName>
        <fullName evidence="2">histidine kinase</fullName>
        <ecNumber evidence="2">2.7.13.3</ecNumber>
    </recommendedName>
</protein>
<evidence type="ECO:0000256" key="2">
    <source>
        <dbReference type="ARBA" id="ARBA00012438"/>
    </source>
</evidence>
<keyword evidence="4" id="KW-0808">Transferase</keyword>
<reference evidence="8 9" key="1">
    <citation type="journal article" date="2019" name="Syst. Appl. Microbiol.">
        <title>Microvirga tunisiensis sp. nov., a root nodule symbiotic bacterium isolated from Lupinus micranthus and L. luteus grown in Northern Tunisia.</title>
        <authorList>
            <person name="Msaddak A."/>
            <person name="Rejili M."/>
            <person name="Duran D."/>
            <person name="Mars M."/>
            <person name="Palacios J.M."/>
            <person name="Ruiz-Argueso T."/>
            <person name="Rey L."/>
            <person name="Imperial J."/>
        </authorList>
    </citation>
    <scope>NUCLEOTIDE SEQUENCE [LARGE SCALE GENOMIC DNA]</scope>
    <source>
        <strain evidence="8 9">Lmie10</strain>
    </source>
</reference>
<proteinExistence type="predicted"/>
<keyword evidence="3" id="KW-0597">Phosphoprotein</keyword>
<dbReference type="InterPro" id="IPR013655">
    <property type="entry name" value="PAS_fold_3"/>
</dbReference>
<organism evidence="8 9">
    <name type="scientific">Microvirga tunisiensis</name>
    <dbReference type="NCBI Taxonomy" id="2108360"/>
    <lineage>
        <taxon>Bacteria</taxon>
        <taxon>Pseudomonadati</taxon>
        <taxon>Pseudomonadota</taxon>
        <taxon>Alphaproteobacteria</taxon>
        <taxon>Hyphomicrobiales</taxon>
        <taxon>Methylobacteriaceae</taxon>
        <taxon>Microvirga</taxon>
    </lineage>
</organism>
<evidence type="ECO:0000256" key="5">
    <source>
        <dbReference type="ARBA" id="ARBA00022777"/>
    </source>
</evidence>
<evidence type="ECO:0000259" key="7">
    <source>
        <dbReference type="PROSITE" id="PS50113"/>
    </source>
</evidence>
<dbReference type="PROSITE" id="PS50113">
    <property type="entry name" value="PAC"/>
    <property type="match status" value="3"/>
</dbReference>
<feature type="domain" description="PAC" evidence="7">
    <location>
        <begin position="88"/>
        <end position="140"/>
    </location>
</feature>
<feature type="domain" description="PAC" evidence="7">
    <location>
        <begin position="337"/>
        <end position="389"/>
    </location>
</feature>
<dbReference type="OrthoDB" id="3782725at2"/>
<dbReference type="NCBIfam" id="TIGR00229">
    <property type="entry name" value="sensory_box"/>
    <property type="match status" value="3"/>
</dbReference>
<dbReference type="PANTHER" id="PTHR43304:SF1">
    <property type="entry name" value="PAC DOMAIN-CONTAINING PROTEIN"/>
    <property type="match status" value="1"/>
</dbReference>
<evidence type="ECO:0000256" key="3">
    <source>
        <dbReference type="ARBA" id="ARBA00022553"/>
    </source>
</evidence>
<dbReference type="Proteomes" id="UP000403266">
    <property type="component" value="Unassembled WGS sequence"/>
</dbReference>
<dbReference type="RefSeq" id="WP_152717412.1">
    <property type="nucleotide sequence ID" value="NZ_VOSJ01000429.1"/>
</dbReference>
<dbReference type="AlphaFoldDB" id="A0A5N7MUM3"/>
<dbReference type="SUPFAM" id="SSF55785">
    <property type="entry name" value="PYP-like sensor domain (PAS domain)"/>
    <property type="match status" value="4"/>
</dbReference>
<feature type="region of interest" description="Disordered" evidence="6">
    <location>
        <begin position="1"/>
        <end position="21"/>
    </location>
</feature>
<keyword evidence="5" id="KW-0418">Kinase</keyword>
<evidence type="ECO:0000313" key="8">
    <source>
        <dbReference type="EMBL" id="MPR30588.1"/>
    </source>
</evidence>
<accession>A0A5N7MUM3</accession>
<dbReference type="Gene3D" id="2.10.70.100">
    <property type="match status" value="1"/>
</dbReference>
<dbReference type="EMBL" id="VOSK01000401">
    <property type="protein sequence ID" value="MPR30588.1"/>
    <property type="molecule type" value="Genomic_DNA"/>
</dbReference>
<comment type="caution">
    <text evidence="8">The sequence shown here is derived from an EMBL/GenBank/DDBJ whole genome shotgun (WGS) entry which is preliminary data.</text>
</comment>
<feature type="domain" description="PAC" evidence="7">
    <location>
        <begin position="213"/>
        <end position="265"/>
    </location>
</feature>
<dbReference type="InterPro" id="IPR035965">
    <property type="entry name" value="PAS-like_dom_sf"/>
</dbReference>
<keyword evidence="9" id="KW-1185">Reference proteome</keyword>
<dbReference type="InterPro" id="IPR001610">
    <property type="entry name" value="PAC"/>
</dbReference>